<protein>
    <submittedName>
        <fullName evidence="1 2">Uncharacterized protein</fullName>
    </submittedName>
</protein>
<reference evidence="3" key="1">
    <citation type="journal article" date="2020" name="PLoS Negl. Trop. Dis.">
        <title>High-quality nuclear genome for Sarcoptes scabiei-A critical resource for a neglected parasite.</title>
        <authorList>
            <person name="Korhonen P.K."/>
            <person name="Gasser R.B."/>
            <person name="Ma G."/>
            <person name="Wang T."/>
            <person name="Stroehlein A.J."/>
            <person name="Young N.D."/>
            <person name="Ang C.S."/>
            <person name="Fernando D.D."/>
            <person name="Lu H.C."/>
            <person name="Taylor S."/>
            <person name="Reynolds S.L."/>
            <person name="Mofiz E."/>
            <person name="Najaraj S.H."/>
            <person name="Gowda H."/>
            <person name="Madugundu A."/>
            <person name="Renuse S."/>
            <person name="Holt D."/>
            <person name="Pandey A."/>
            <person name="Papenfuss A.T."/>
            <person name="Fischer K."/>
        </authorList>
    </citation>
    <scope>NUCLEOTIDE SEQUENCE [LARGE SCALE GENOMIC DNA]</scope>
</reference>
<evidence type="ECO:0000313" key="1">
    <source>
        <dbReference type="EMBL" id="KAF7495425.1"/>
    </source>
</evidence>
<reference evidence="1" key="2">
    <citation type="submission" date="2020-01" db="EMBL/GenBank/DDBJ databases">
        <authorList>
            <person name="Korhonen P.K.K."/>
            <person name="Guangxu M.G."/>
            <person name="Wang T.W."/>
            <person name="Stroehlein A.J.S."/>
            <person name="Young N.D."/>
            <person name="Ang C.-S.A."/>
            <person name="Fernando D.W.F."/>
            <person name="Lu H.L."/>
            <person name="Taylor S.T."/>
            <person name="Ehtesham M.E.M."/>
            <person name="Najaraj S.H.N."/>
            <person name="Harsha G.H.G."/>
            <person name="Madugundu A.M."/>
            <person name="Renuse S.R."/>
            <person name="Holt D.H."/>
            <person name="Pandey A.P."/>
            <person name="Papenfuss A.P."/>
            <person name="Gasser R.B.G."/>
            <person name="Fischer K.F."/>
        </authorList>
    </citation>
    <scope>NUCLEOTIDE SEQUENCE</scope>
    <source>
        <strain evidence="1">SSS_KF_BRIS2020</strain>
    </source>
</reference>
<organism evidence="1">
    <name type="scientific">Sarcoptes scabiei</name>
    <name type="common">Itch mite</name>
    <name type="synonym">Acarus scabiei</name>
    <dbReference type="NCBI Taxonomy" id="52283"/>
    <lineage>
        <taxon>Eukaryota</taxon>
        <taxon>Metazoa</taxon>
        <taxon>Ecdysozoa</taxon>
        <taxon>Arthropoda</taxon>
        <taxon>Chelicerata</taxon>
        <taxon>Arachnida</taxon>
        <taxon>Acari</taxon>
        <taxon>Acariformes</taxon>
        <taxon>Sarcoptiformes</taxon>
        <taxon>Astigmata</taxon>
        <taxon>Psoroptidia</taxon>
        <taxon>Sarcoptoidea</taxon>
        <taxon>Sarcoptidae</taxon>
        <taxon>Sarcoptinae</taxon>
        <taxon>Sarcoptes</taxon>
    </lineage>
</organism>
<dbReference type="Proteomes" id="UP000070412">
    <property type="component" value="Unassembled WGS sequence"/>
</dbReference>
<keyword evidence="3" id="KW-1185">Reference proteome</keyword>
<evidence type="ECO:0000313" key="2">
    <source>
        <dbReference type="EnsemblMetazoa" id="KAF7495425.1"/>
    </source>
</evidence>
<dbReference type="AlphaFoldDB" id="A0A834RGF0"/>
<dbReference type="EnsemblMetazoa" id="SSS_4578s_mrna">
    <property type="protein sequence ID" value="KAF7495425.1"/>
    <property type="gene ID" value="SSS_4578"/>
</dbReference>
<name>A0A834RGF0_SARSC</name>
<proteinExistence type="predicted"/>
<accession>A0A834RGF0</accession>
<sequence length="356" mass="40274">MIEIKPHFRLPPPTSSSAYNLVVAKQKTFQTDDKVQPTETFSPSTLVMKQTMDPTLVMKITNNGIDPSKFKVFKFYEKIKFKKIDQSVPSIVTVPEVKDKFDPTIPERQNQINEKAILSATITKKFPKKFSSFQTKSLTETLELSSEASKESGSSSKLSLLQQPIPIRDQSITYPILPDSEKLLMKADGGGVSIDSTTTLKKAPKTISIHGFYEPKIVPQTDSETKIIKTEVAKSSREDRSHSTLPYSHPHLHHCLSHDDHLLHHHHHHLHHQKHSPKIHLQSFANNEKGSSESGGKDEIDHEMVHLIMQHLKSSEKASFIAPESLKHLAKERLKILAPIIPHKKKHFRSNATVHH</sequence>
<gene>
    <name evidence="1" type="ORF">SSS_4578</name>
</gene>
<reference evidence="2" key="3">
    <citation type="submission" date="2022-06" db="UniProtKB">
        <authorList>
            <consortium name="EnsemblMetazoa"/>
        </authorList>
    </citation>
    <scope>IDENTIFICATION</scope>
</reference>
<evidence type="ECO:0000313" key="3">
    <source>
        <dbReference type="Proteomes" id="UP000070412"/>
    </source>
</evidence>
<dbReference type="EMBL" id="WVUK01000048">
    <property type="protein sequence ID" value="KAF7495425.1"/>
    <property type="molecule type" value="Genomic_DNA"/>
</dbReference>